<feature type="region of interest" description="Disordered" evidence="1">
    <location>
        <begin position="1"/>
        <end position="28"/>
    </location>
</feature>
<dbReference type="KEGG" id="lcd:clem_02195"/>
<evidence type="ECO:0000313" key="2">
    <source>
        <dbReference type="EMBL" id="ASQ45002.1"/>
    </source>
</evidence>
<sequence length="54" mass="6056">MKKSKQPSLRNKKGKRLSNEQLDKVSGGCEEGVYDSRWERCTVGSSVKSKPSLK</sequence>
<proteinExistence type="predicted"/>
<organism evidence="2 3">
    <name type="scientific">Legionella clemsonensis</name>
    <dbReference type="NCBI Taxonomy" id="1867846"/>
    <lineage>
        <taxon>Bacteria</taxon>
        <taxon>Pseudomonadati</taxon>
        <taxon>Pseudomonadota</taxon>
        <taxon>Gammaproteobacteria</taxon>
        <taxon>Legionellales</taxon>
        <taxon>Legionellaceae</taxon>
        <taxon>Legionella</taxon>
    </lineage>
</organism>
<dbReference type="Proteomes" id="UP000201728">
    <property type="component" value="Chromosome"/>
</dbReference>
<dbReference type="EMBL" id="CP016397">
    <property type="protein sequence ID" value="ASQ45002.1"/>
    <property type="molecule type" value="Genomic_DNA"/>
</dbReference>
<dbReference type="AlphaFoldDB" id="A0A222NZI6"/>
<name>A0A222NZI6_9GAMM</name>
<reference evidence="3" key="1">
    <citation type="submission" date="2016-07" db="EMBL/GenBank/DDBJ databases">
        <authorList>
            <person name="Florea S."/>
            <person name="Webb J.S."/>
            <person name="Jaromczyk J."/>
            <person name="Schardl C.L."/>
        </authorList>
    </citation>
    <scope>NUCLEOTIDE SEQUENCE [LARGE SCALE GENOMIC DNA]</scope>
    <source>
        <strain evidence="3">CDC-D5610</strain>
    </source>
</reference>
<evidence type="ECO:0000256" key="1">
    <source>
        <dbReference type="SAM" id="MobiDB-lite"/>
    </source>
</evidence>
<evidence type="ECO:0000313" key="3">
    <source>
        <dbReference type="Proteomes" id="UP000201728"/>
    </source>
</evidence>
<dbReference type="RefSeq" id="WP_157698154.1">
    <property type="nucleotide sequence ID" value="NZ_CP016397.1"/>
</dbReference>
<protein>
    <submittedName>
        <fullName evidence="2">Uncharacterized protein</fullName>
    </submittedName>
</protein>
<gene>
    <name evidence="2" type="ORF">clem_02195</name>
</gene>
<feature type="compositionally biased region" description="Basic residues" evidence="1">
    <location>
        <begin position="1"/>
        <end position="16"/>
    </location>
</feature>
<accession>A0A222NZI6</accession>
<keyword evidence="3" id="KW-1185">Reference proteome</keyword>